<keyword evidence="1" id="KW-0812">Transmembrane</keyword>
<dbReference type="WBParaSite" id="maker-uti_cns_0013059-snap-gene-0.2-mRNA-1">
    <property type="protein sequence ID" value="maker-uti_cns_0013059-snap-gene-0.2-mRNA-1"/>
    <property type="gene ID" value="maker-uti_cns_0013059-snap-gene-0.2"/>
</dbReference>
<feature type="transmembrane region" description="Helical" evidence="1">
    <location>
        <begin position="29"/>
        <end position="53"/>
    </location>
</feature>
<dbReference type="Proteomes" id="UP000095280">
    <property type="component" value="Unplaced"/>
</dbReference>
<sequence length="120" mass="13506">SSSSAASRRCIGSPADYLHRLLAFYSSPLVRFVYTTLAYIIFPGPLFLHFGYFTSRRDFLSAPLVFAWLCCATIEDIRQALCQYESISGYLSSMWNVIDVTSIGIFIIGALVFIIHYSEP</sequence>
<organism evidence="2 3">
    <name type="scientific">Macrostomum lignano</name>
    <dbReference type="NCBI Taxonomy" id="282301"/>
    <lineage>
        <taxon>Eukaryota</taxon>
        <taxon>Metazoa</taxon>
        <taxon>Spiralia</taxon>
        <taxon>Lophotrochozoa</taxon>
        <taxon>Platyhelminthes</taxon>
        <taxon>Rhabditophora</taxon>
        <taxon>Macrostomorpha</taxon>
        <taxon>Macrostomida</taxon>
        <taxon>Macrostomidae</taxon>
        <taxon>Macrostomum</taxon>
    </lineage>
</organism>
<reference evidence="3" key="1">
    <citation type="submission" date="2016-11" db="UniProtKB">
        <authorList>
            <consortium name="WormBaseParasite"/>
        </authorList>
    </citation>
    <scope>IDENTIFICATION</scope>
</reference>
<keyword evidence="1" id="KW-0472">Membrane</keyword>
<evidence type="ECO:0000256" key="1">
    <source>
        <dbReference type="SAM" id="Phobius"/>
    </source>
</evidence>
<evidence type="ECO:0000313" key="2">
    <source>
        <dbReference type="Proteomes" id="UP000095280"/>
    </source>
</evidence>
<keyword evidence="2" id="KW-1185">Reference proteome</keyword>
<proteinExistence type="predicted"/>
<evidence type="ECO:0000313" key="3">
    <source>
        <dbReference type="WBParaSite" id="maker-uti_cns_0013059-snap-gene-0.2-mRNA-1"/>
    </source>
</evidence>
<keyword evidence="1" id="KW-1133">Transmembrane helix</keyword>
<feature type="transmembrane region" description="Helical" evidence="1">
    <location>
        <begin position="97"/>
        <end position="117"/>
    </location>
</feature>
<accession>A0A1I8IIX6</accession>
<name>A0A1I8IIX6_9PLAT</name>
<protein>
    <submittedName>
        <fullName evidence="3">Ion_trans domain-containing protein</fullName>
    </submittedName>
</protein>
<dbReference type="AlphaFoldDB" id="A0A1I8IIX6"/>